<name>A0A6M0RAQ8_9CLOT</name>
<evidence type="ECO:0000256" key="4">
    <source>
        <dbReference type="ARBA" id="ARBA00022679"/>
    </source>
</evidence>
<dbReference type="InterPro" id="IPR014777">
    <property type="entry name" value="4pyrrole_Mease_sub1"/>
</dbReference>
<evidence type="ECO:0000256" key="5">
    <source>
        <dbReference type="ARBA" id="ARBA00022691"/>
    </source>
</evidence>
<dbReference type="PIRSF" id="PIRSF005917">
    <property type="entry name" value="MTase_YraL"/>
    <property type="match status" value="1"/>
</dbReference>
<evidence type="ECO:0000256" key="2">
    <source>
        <dbReference type="ARBA" id="ARBA00022552"/>
    </source>
</evidence>
<dbReference type="GO" id="GO:0070677">
    <property type="term" value="F:rRNA (cytosine-2'-O-)-methyltransferase activity"/>
    <property type="evidence" value="ECO:0007669"/>
    <property type="project" value="UniProtKB-UniRule"/>
</dbReference>
<dbReference type="NCBIfam" id="TIGR00096">
    <property type="entry name" value="16S rRNA (cytidine(1402)-2'-O)-methyltransferase"/>
    <property type="match status" value="1"/>
</dbReference>
<keyword evidence="9" id="KW-1185">Reference proteome</keyword>
<dbReference type="EMBL" id="SXDP01000007">
    <property type="protein sequence ID" value="NEZ47351.1"/>
    <property type="molecule type" value="Genomic_DNA"/>
</dbReference>
<comment type="catalytic activity">
    <reaction evidence="6">
        <text>cytidine(1402) in 16S rRNA + S-adenosyl-L-methionine = 2'-O-methylcytidine(1402) in 16S rRNA + S-adenosyl-L-homocysteine + H(+)</text>
        <dbReference type="Rhea" id="RHEA:42924"/>
        <dbReference type="Rhea" id="RHEA-COMP:10285"/>
        <dbReference type="Rhea" id="RHEA-COMP:10286"/>
        <dbReference type="ChEBI" id="CHEBI:15378"/>
        <dbReference type="ChEBI" id="CHEBI:57856"/>
        <dbReference type="ChEBI" id="CHEBI:59789"/>
        <dbReference type="ChEBI" id="CHEBI:74495"/>
        <dbReference type="ChEBI" id="CHEBI:82748"/>
        <dbReference type="EC" id="2.1.1.198"/>
    </reaction>
</comment>
<sequence>MTNIEKGKLYVVPTPIGNLQDITLRALDVLKNADIIAAEDTRQTLKLLNHFDIKKPLVSYHKFNEEDKSYDIINGLKNGKTIALVSDAGMPGISDPGSILICKCIKNNLKFEVLPGATAVITALVYSGLDTTAFIFKGFVPRDNKGRKSLIDDIKTRRETLIFYESPYRLRDTLIFLKENLGNRDISVCRELTKIHEEILRGTLSEVIEHYDKKDPKGEYVLVLQGKTLEEIEKEQIDRWADMSIENHIKSYIEDGYSKKEAVKMVAKDRKLPKSEVYKYSIKI</sequence>
<dbReference type="PANTHER" id="PTHR46111">
    <property type="entry name" value="RIBOSOMAL RNA SMALL SUBUNIT METHYLTRANSFERASE I"/>
    <property type="match status" value="1"/>
</dbReference>
<protein>
    <recommendedName>
        <fullName evidence="6">Ribosomal RNA small subunit methyltransferase I</fullName>
        <ecNumber evidence="6">2.1.1.198</ecNumber>
    </recommendedName>
    <alternativeName>
        <fullName evidence="6">16S rRNA 2'-O-ribose C1402 methyltransferase</fullName>
    </alternativeName>
    <alternativeName>
        <fullName evidence="6">rRNA (cytidine-2'-O-)-methyltransferase RsmI</fullName>
    </alternativeName>
</protein>
<reference evidence="8 9" key="1">
    <citation type="submission" date="2019-04" db="EMBL/GenBank/DDBJ databases">
        <title>Genome sequencing of Clostridium botulinum Groups I-IV and Clostridium butyricum.</title>
        <authorList>
            <person name="Brunt J."/>
            <person name="Van Vliet A.H.M."/>
            <person name="Stringer S.C."/>
            <person name="Carter A.T."/>
            <person name="Peck M.W."/>
        </authorList>
    </citation>
    <scope>NUCLEOTIDE SEQUENCE [LARGE SCALE GENOMIC DNA]</scope>
    <source>
        <strain evidence="8 9">IFR 18/094</strain>
    </source>
</reference>
<comment type="subcellular location">
    <subcellularLocation>
        <location evidence="6">Cytoplasm</location>
    </subcellularLocation>
</comment>
<dbReference type="InterPro" id="IPR035996">
    <property type="entry name" value="4pyrrol_Methylase_sf"/>
</dbReference>
<dbReference type="InterPro" id="IPR018063">
    <property type="entry name" value="SAM_MeTrfase_RsmI_CS"/>
</dbReference>
<dbReference type="AlphaFoldDB" id="A0A6M0RAQ8"/>
<evidence type="ECO:0000313" key="8">
    <source>
        <dbReference type="EMBL" id="NEZ47351.1"/>
    </source>
</evidence>
<comment type="function">
    <text evidence="6">Catalyzes the 2'-O-methylation of the ribose of cytidine 1402 (C1402) in 16S rRNA.</text>
</comment>
<dbReference type="Gene3D" id="3.40.1010.10">
    <property type="entry name" value="Cobalt-precorrin-4 Transmethylase, Domain 1"/>
    <property type="match status" value="1"/>
</dbReference>
<dbReference type="SUPFAM" id="SSF53790">
    <property type="entry name" value="Tetrapyrrole methylase"/>
    <property type="match status" value="1"/>
</dbReference>
<dbReference type="FunFam" id="3.40.1010.10:FF:000002">
    <property type="entry name" value="Ribosomal RNA small subunit methyltransferase I"/>
    <property type="match status" value="1"/>
</dbReference>
<dbReference type="PROSITE" id="PS01296">
    <property type="entry name" value="RSMI"/>
    <property type="match status" value="1"/>
</dbReference>
<dbReference type="HAMAP" id="MF_01877">
    <property type="entry name" value="16SrRNA_methyltr_I"/>
    <property type="match status" value="1"/>
</dbReference>
<dbReference type="Gene3D" id="3.30.950.10">
    <property type="entry name" value="Methyltransferase, Cobalt-precorrin-4 Transmethylase, Domain 2"/>
    <property type="match status" value="1"/>
</dbReference>
<evidence type="ECO:0000256" key="3">
    <source>
        <dbReference type="ARBA" id="ARBA00022603"/>
    </source>
</evidence>
<evidence type="ECO:0000259" key="7">
    <source>
        <dbReference type="Pfam" id="PF00590"/>
    </source>
</evidence>
<keyword evidence="3 6" id="KW-0489">Methyltransferase</keyword>
<dbReference type="PANTHER" id="PTHR46111:SF1">
    <property type="entry name" value="RIBOSOMAL RNA SMALL SUBUNIT METHYLTRANSFERASE I"/>
    <property type="match status" value="1"/>
</dbReference>
<keyword evidence="1 6" id="KW-0963">Cytoplasm</keyword>
<evidence type="ECO:0000256" key="1">
    <source>
        <dbReference type="ARBA" id="ARBA00022490"/>
    </source>
</evidence>
<proteinExistence type="inferred from homology"/>
<evidence type="ECO:0000256" key="6">
    <source>
        <dbReference type="HAMAP-Rule" id="MF_01877"/>
    </source>
</evidence>
<dbReference type="FunFam" id="3.30.950.10:FF:000002">
    <property type="entry name" value="Ribosomal RNA small subunit methyltransferase I"/>
    <property type="match status" value="1"/>
</dbReference>
<keyword evidence="2 6" id="KW-0698">rRNA processing</keyword>
<dbReference type="RefSeq" id="WP_050608393.1">
    <property type="nucleotide sequence ID" value="NZ_CABKUB010000006.1"/>
</dbReference>
<dbReference type="Proteomes" id="UP000473885">
    <property type="component" value="Unassembled WGS sequence"/>
</dbReference>
<dbReference type="GO" id="GO:0005737">
    <property type="term" value="C:cytoplasm"/>
    <property type="evidence" value="ECO:0007669"/>
    <property type="project" value="UniProtKB-SubCell"/>
</dbReference>
<gene>
    <name evidence="6 8" type="primary">rsmI</name>
    <name evidence="8" type="ORF">FDF74_09110</name>
</gene>
<dbReference type="InterPro" id="IPR000878">
    <property type="entry name" value="4pyrrol_Mease"/>
</dbReference>
<accession>A0A6M0RAQ8</accession>
<keyword evidence="5 6" id="KW-0949">S-adenosyl-L-methionine</keyword>
<dbReference type="EC" id="2.1.1.198" evidence="6"/>
<dbReference type="InterPro" id="IPR008189">
    <property type="entry name" value="rRNA_ssu_MeTfrase_I"/>
</dbReference>
<dbReference type="Pfam" id="PF00590">
    <property type="entry name" value="TP_methylase"/>
    <property type="match status" value="1"/>
</dbReference>
<dbReference type="OrthoDB" id="9809084at2"/>
<comment type="similarity">
    <text evidence="6">Belongs to the methyltransferase superfamily. RsmI family.</text>
</comment>
<comment type="caution">
    <text evidence="8">The sequence shown here is derived from an EMBL/GenBank/DDBJ whole genome shotgun (WGS) entry which is preliminary data.</text>
</comment>
<organism evidence="8 9">
    <name type="scientific">Clostridium niameyense</name>
    <dbReference type="NCBI Taxonomy" id="1622073"/>
    <lineage>
        <taxon>Bacteria</taxon>
        <taxon>Bacillati</taxon>
        <taxon>Bacillota</taxon>
        <taxon>Clostridia</taxon>
        <taxon>Eubacteriales</taxon>
        <taxon>Clostridiaceae</taxon>
        <taxon>Clostridium</taxon>
    </lineage>
</organism>
<keyword evidence="4 6" id="KW-0808">Transferase</keyword>
<evidence type="ECO:0000313" key="9">
    <source>
        <dbReference type="Proteomes" id="UP000473885"/>
    </source>
</evidence>
<feature type="domain" description="Tetrapyrrole methylase" evidence="7">
    <location>
        <begin position="8"/>
        <end position="207"/>
    </location>
</feature>
<dbReference type="CDD" id="cd11648">
    <property type="entry name" value="RsmI"/>
    <property type="match status" value="1"/>
</dbReference>
<dbReference type="InterPro" id="IPR014776">
    <property type="entry name" value="4pyrrole_Mease_sub2"/>
</dbReference>